<dbReference type="AlphaFoldDB" id="A2EPI4"/>
<dbReference type="VEuPathDB" id="TrichDB:TVAGG3_0599760"/>
<dbReference type="EMBL" id="DS113449">
    <property type="protein sequence ID" value="EAY05413.1"/>
    <property type="molecule type" value="Genomic_DNA"/>
</dbReference>
<accession>A2EPI4</accession>
<dbReference type="SUPFAM" id="SSF69322">
    <property type="entry name" value="Tricorn protease domain 2"/>
    <property type="match status" value="1"/>
</dbReference>
<protein>
    <recommendedName>
        <fullName evidence="3">Ribosome control protein 1 domain-containing protein</fullName>
    </recommendedName>
</protein>
<reference evidence="1" key="2">
    <citation type="journal article" date="2007" name="Science">
        <title>Draft genome sequence of the sexually transmitted pathogen Trichomonas vaginalis.</title>
        <authorList>
            <person name="Carlton J.M."/>
            <person name="Hirt R.P."/>
            <person name="Silva J.C."/>
            <person name="Delcher A.L."/>
            <person name="Schatz M."/>
            <person name="Zhao Q."/>
            <person name="Wortman J.R."/>
            <person name="Bidwell S.L."/>
            <person name="Alsmark U.C.M."/>
            <person name="Besteiro S."/>
            <person name="Sicheritz-Ponten T."/>
            <person name="Noel C.J."/>
            <person name="Dacks J.B."/>
            <person name="Foster P.G."/>
            <person name="Simillion C."/>
            <person name="Van de Peer Y."/>
            <person name="Miranda-Saavedra D."/>
            <person name="Barton G.J."/>
            <person name="Westrop G.D."/>
            <person name="Mueller S."/>
            <person name="Dessi D."/>
            <person name="Fiori P.L."/>
            <person name="Ren Q."/>
            <person name="Paulsen I."/>
            <person name="Zhang H."/>
            <person name="Bastida-Corcuera F.D."/>
            <person name="Simoes-Barbosa A."/>
            <person name="Brown M.T."/>
            <person name="Hayes R.D."/>
            <person name="Mukherjee M."/>
            <person name="Okumura C.Y."/>
            <person name="Schneider R."/>
            <person name="Smith A.J."/>
            <person name="Vanacova S."/>
            <person name="Villalvazo M."/>
            <person name="Haas B.J."/>
            <person name="Pertea M."/>
            <person name="Feldblyum T.V."/>
            <person name="Utterback T.R."/>
            <person name="Shu C.L."/>
            <person name="Osoegawa K."/>
            <person name="de Jong P.J."/>
            <person name="Hrdy I."/>
            <person name="Horvathova L."/>
            <person name="Zubacova Z."/>
            <person name="Dolezal P."/>
            <person name="Malik S.B."/>
            <person name="Logsdon J.M. Jr."/>
            <person name="Henze K."/>
            <person name="Gupta A."/>
            <person name="Wang C.C."/>
            <person name="Dunne R.L."/>
            <person name="Upcroft J.A."/>
            <person name="Upcroft P."/>
            <person name="White O."/>
            <person name="Salzberg S.L."/>
            <person name="Tang P."/>
            <person name="Chiu C.-H."/>
            <person name="Lee Y.-S."/>
            <person name="Embley T.M."/>
            <person name="Coombs G.H."/>
            <person name="Mottram J.C."/>
            <person name="Tachezy J."/>
            <person name="Fraser-Liggett C.M."/>
            <person name="Johnson P.J."/>
        </authorList>
    </citation>
    <scope>NUCLEOTIDE SEQUENCE [LARGE SCALE GENOMIC DNA]</scope>
    <source>
        <strain evidence="1">G3</strain>
    </source>
</reference>
<dbReference type="VEuPathDB" id="TrichDB:TVAG_197140"/>
<dbReference type="InParanoid" id="A2EPI4"/>
<dbReference type="KEGG" id="tva:4763271"/>
<proteinExistence type="predicted"/>
<gene>
    <name evidence="1" type="ORF">TVAG_197140</name>
</gene>
<evidence type="ECO:0000313" key="1">
    <source>
        <dbReference type="EMBL" id="EAY05413.1"/>
    </source>
</evidence>
<name>A2EPI4_TRIV3</name>
<reference evidence="1" key="1">
    <citation type="submission" date="2006-10" db="EMBL/GenBank/DDBJ databases">
        <authorList>
            <person name="Amadeo P."/>
            <person name="Zhao Q."/>
            <person name="Wortman J."/>
            <person name="Fraser-Liggett C."/>
            <person name="Carlton J."/>
        </authorList>
    </citation>
    <scope>NUCLEOTIDE SEQUENCE</scope>
    <source>
        <strain evidence="1">G3</strain>
    </source>
</reference>
<organism evidence="1 2">
    <name type="scientific">Trichomonas vaginalis (strain ATCC PRA-98 / G3)</name>
    <dbReference type="NCBI Taxonomy" id="412133"/>
    <lineage>
        <taxon>Eukaryota</taxon>
        <taxon>Metamonada</taxon>
        <taxon>Parabasalia</taxon>
        <taxon>Trichomonadida</taxon>
        <taxon>Trichomonadidae</taxon>
        <taxon>Trichomonas</taxon>
    </lineage>
</organism>
<dbReference type="SUPFAM" id="SSF50978">
    <property type="entry name" value="WD40 repeat-like"/>
    <property type="match status" value="1"/>
</dbReference>
<dbReference type="OrthoDB" id="10533590at2759"/>
<dbReference type="InterPro" id="IPR036322">
    <property type="entry name" value="WD40_repeat_dom_sf"/>
</dbReference>
<evidence type="ECO:0000313" key="2">
    <source>
        <dbReference type="Proteomes" id="UP000001542"/>
    </source>
</evidence>
<dbReference type="RefSeq" id="XP_001317636.1">
    <property type="nucleotide sequence ID" value="XM_001317601.1"/>
</dbReference>
<evidence type="ECO:0008006" key="3">
    <source>
        <dbReference type="Google" id="ProtNLM"/>
    </source>
</evidence>
<sequence length="675" mass="76578">MFITKVDSFDPGNSSGIVQISRSPCGKFLAVITQTSLCIKDLLTYKFTLISIYTRDGNSMDQNGFNHWIQWINSSCIVVGTQAGHVFIFNLDDSGNIINHSKFYYQSIITAYSSAYNTLIVASSGPKISFISPDGVVRSQVQFESSVPSIIRHIDFSDNTAAFTFSDGTVSISSFKESDIIKQTPLNVNLLPMTDIISTKIFRKQIALLTFSGMIYKLPLNTDRSEVSLVSESTYLFNWARDGSHIISLTAEGFISVYSSRTTRSSKTKVDFGLKINENTGLFPNFITSEIDGSGLRFFCATVDKCFVITFAATDYRLPSKVFHSPTKIFDQLKEEVRIPDDMVNEYFPIQYATTCNYNALIASRSNFQKYNIEKRAKNSLSVPNYMCRALWTQNDYFISIVFDSNDPQYKLLVIDPETSKILHNIPLNGVFITAEYKNNHILIVMQYSAIILEILPREIKLLKEIKGEKESPFEGGTFSEEDLSLYLIISNDRTLIHFPSGDVICQEVSYAYCSQNASLLFIITHSNQFVRYNNAMIRLPKPFLYIDGYIGYSLPDEYEIGKIKFLSNQFLDIILMHFIDNPELVAKLILSTKDQAGLMDGFVLFVKKALKQKKQGNLAKICMNIQDIKDHFLVVALFSVDPEYIDFIKSLLPKYEELVVKFPDLKSDLNKVYK</sequence>
<keyword evidence="2" id="KW-1185">Reference proteome</keyword>
<dbReference type="Proteomes" id="UP000001542">
    <property type="component" value="Unassembled WGS sequence"/>
</dbReference>